<comment type="caution">
    <text evidence="2">The sequence shown here is derived from an EMBL/GenBank/DDBJ whole genome shotgun (WGS) entry which is preliminary data.</text>
</comment>
<accession>A0AAV9HDX6</accession>
<protein>
    <submittedName>
        <fullName evidence="2">Uncharacterized protein</fullName>
    </submittedName>
</protein>
<feature type="region of interest" description="Disordered" evidence="1">
    <location>
        <begin position="46"/>
        <end position="65"/>
    </location>
</feature>
<dbReference type="AlphaFoldDB" id="A0AAV9HDX6"/>
<evidence type="ECO:0000313" key="3">
    <source>
        <dbReference type="Proteomes" id="UP001321749"/>
    </source>
</evidence>
<dbReference type="Pfam" id="PF10906">
    <property type="entry name" value="Mrx7"/>
    <property type="match status" value="1"/>
</dbReference>
<dbReference type="EMBL" id="MU865062">
    <property type="protein sequence ID" value="KAK4458633.1"/>
    <property type="molecule type" value="Genomic_DNA"/>
</dbReference>
<name>A0AAV9HDX6_9PEZI</name>
<evidence type="ECO:0000256" key="1">
    <source>
        <dbReference type="SAM" id="MobiDB-lite"/>
    </source>
</evidence>
<proteinExistence type="predicted"/>
<reference evidence="2" key="2">
    <citation type="submission" date="2023-06" db="EMBL/GenBank/DDBJ databases">
        <authorList>
            <consortium name="Lawrence Berkeley National Laboratory"/>
            <person name="Mondo S.J."/>
            <person name="Hensen N."/>
            <person name="Bonometti L."/>
            <person name="Westerberg I."/>
            <person name="Brannstrom I.O."/>
            <person name="Guillou S."/>
            <person name="Cros-Aarteil S."/>
            <person name="Calhoun S."/>
            <person name="Haridas S."/>
            <person name="Kuo A."/>
            <person name="Pangilinan J."/>
            <person name="Riley R."/>
            <person name="Labutti K."/>
            <person name="Andreopoulos B."/>
            <person name="Lipzen A."/>
            <person name="Chen C."/>
            <person name="Yanf M."/>
            <person name="Daum C."/>
            <person name="Ng V."/>
            <person name="Clum A."/>
            <person name="Steindorff A."/>
            <person name="Ohm R."/>
            <person name="Martin F."/>
            <person name="Silar P."/>
            <person name="Natvig D."/>
            <person name="Lalanne C."/>
            <person name="Gautier V."/>
            <person name="Ament-Velasquez S.L."/>
            <person name="Kruys A."/>
            <person name="Hutchinson M.I."/>
            <person name="Powell A.J."/>
            <person name="Barry K."/>
            <person name="Miller A.N."/>
            <person name="Grigoriev I.V."/>
            <person name="Debuchy R."/>
            <person name="Gladieux P."/>
            <person name="Thoren M.H."/>
            <person name="Johannesson H."/>
        </authorList>
    </citation>
    <scope>NUCLEOTIDE SEQUENCE</scope>
    <source>
        <strain evidence="2">PSN324</strain>
    </source>
</reference>
<dbReference type="InterPro" id="IPR020301">
    <property type="entry name" value="Mrx7"/>
</dbReference>
<reference evidence="2" key="1">
    <citation type="journal article" date="2023" name="Mol. Phylogenet. Evol.">
        <title>Genome-scale phylogeny and comparative genomics of the fungal order Sordariales.</title>
        <authorList>
            <person name="Hensen N."/>
            <person name="Bonometti L."/>
            <person name="Westerberg I."/>
            <person name="Brannstrom I.O."/>
            <person name="Guillou S."/>
            <person name="Cros-Aarteil S."/>
            <person name="Calhoun S."/>
            <person name="Haridas S."/>
            <person name="Kuo A."/>
            <person name="Mondo S."/>
            <person name="Pangilinan J."/>
            <person name="Riley R."/>
            <person name="LaButti K."/>
            <person name="Andreopoulos B."/>
            <person name="Lipzen A."/>
            <person name="Chen C."/>
            <person name="Yan M."/>
            <person name="Daum C."/>
            <person name="Ng V."/>
            <person name="Clum A."/>
            <person name="Steindorff A."/>
            <person name="Ohm R.A."/>
            <person name="Martin F."/>
            <person name="Silar P."/>
            <person name="Natvig D.O."/>
            <person name="Lalanne C."/>
            <person name="Gautier V."/>
            <person name="Ament-Velasquez S.L."/>
            <person name="Kruys A."/>
            <person name="Hutchinson M.I."/>
            <person name="Powell A.J."/>
            <person name="Barry K."/>
            <person name="Miller A.N."/>
            <person name="Grigoriev I.V."/>
            <person name="Debuchy R."/>
            <person name="Gladieux P."/>
            <person name="Hiltunen Thoren M."/>
            <person name="Johannesson H."/>
        </authorList>
    </citation>
    <scope>NUCLEOTIDE SEQUENCE</scope>
    <source>
        <strain evidence="2">PSN324</strain>
    </source>
</reference>
<sequence>MALGRLLWAAFAQVENLLVAQILKSPRFHHGVQRIHRVVEEARFGRNPNEPLRPGEATANPNKADPETFFKHFVDELKNQWKGNPTNLPPPRK</sequence>
<keyword evidence="3" id="KW-1185">Reference proteome</keyword>
<organism evidence="2 3">
    <name type="scientific">Cladorrhinum samala</name>
    <dbReference type="NCBI Taxonomy" id="585594"/>
    <lineage>
        <taxon>Eukaryota</taxon>
        <taxon>Fungi</taxon>
        <taxon>Dikarya</taxon>
        <taxon>Ascomycota</taxon>
        <taxon>Pezizomycotina</taxon>
        <taxon>Sordariomycetes</taxon>
        <taxon>Sordariomycetidae</taxon>
        <taxon>Sordariales</taxon>
        <taxon>Podosporaceae</taxon>
        <taxon>Cladorrhinum</taxon>
    </lineage>
</organism>
<dbReference type="Proteomes" id="UP001321749">
    <property type="component" value="Unassembled WGS sequence"/>
</dbReference>
<gene>
    <name evidence="2" type="ORF">QBC42DRAFT_276351</name>
</gene>
<evidence type="ECO:0000313" key="2">
    <source>
        <dbReference type="EMBL" id="KAK4458633.1"/>
    </source>
</evidence>